<organism evidence="3">
    <name type="scientific">Thermohahella caldifontis</name>
    <dbReference type="NCBI Taxonomy" id="3142973"/>
    <lineage>
        <taxon>Bacteria</taxon>
        <taxon>Pseudomonadati</taxon>
        <taxon>Pseudomonadota</taxon>
        <taxon>Gammaproteobacteria</taxon>
        <taxon>Oceanospirillales</taxon>
        <taxon>Hahellaceae</taxon>
        <taxon>Thermohahella</taxon>
    </lineage>
</organism>
<dbReference type="InterPro" id="IPR032687">
    <property type="entry name" value="AraC-type_N"/>
</dbReference>
<keyword evidence="1" id="KW-0238">DNA-binding</keyword>
<dbReference type="InterPro" id="IPR018060">
    <property type="entry name" value="HTH_AraC"/>
</dbReference>
<evidence type="ECO:0000259" key="2">
    <source>
        <dbReference type="PROSITE" id="PS01124"/>
    </source>
</evidence>
<dbReference type="GO" id="GO:0000976">
    <property type="term" value="F:transcription cis-regulatory region binding"/>
    <property type="evidence" value="ECO:0007669"/>
    <property type="project" value="TreeGrafter"/>
</dbReference>
<dbReference type="PANTHER" id="PTHR47894:SF1">
    <property type="entry name" value="HTH-TYPE TRANSCRIPTIONAL REGULATOR VQSM"/>
    <property type="match status" value="1"/>
</dbReference>
<proteinExistence type="predicted"/>
<dbReference type="AlphaFoldDB" id="A0AB39UUC9"/>
<sequence>MKRSILGFAFTADALRRVYQVPVDEILARYGMALDRLDPDARLDRGTELRLLSEMLVHVDDPLAGMRLGSRFSLPGYGPFAMLLMSCPNAFEACKVGVRYQSLAYVFGDIRFDLGAEESAIDIIPWELPPAVARFVTDRDIAGTLKLIDDISRLYDQPVTLKALWMPCPRPDNAAEYESRIPAPILWGQPHARLIADTRQFARAFDKANPVAFRLYKRICDQLLDAPDDSEAPLSGRITEYLRLFSGGYPDVTEVARFFSLPERTLRRRLADEGISFRKLLDGVRQERARMLMDTGQHTMDQIARELGYADTTALYRAMRRWSLA</sequence>
<evidence type="ECO:0000313" key="3">
    <source>
        <dbReference type="EMBL" id="XDT71614.1"/>
    </source>
</evidence>
<protein>
    <submittedName>
        <fullName evidence="3">AraC family transcriptional regulator ligand-binding domain-containing protein</fullName>
    </submittedName>
</protein>
<dbReference type="PROSITE" id="PS01124">
    <property type="entry name" value="HTH_ARAC_FAMILY_2"/>
    <property type="match status" value="1"/>
</dbReference>
<accession>A0AB39UUC9</accession>
<reference evidence="3" key="1">
    <citation type="submission" date="2024-05" db="EMBL/GenBank/DDBJ databases">
        <title>Genome sequencing of novel strain.</title>
        <authorList>
            <person name="Ganbat D."/>
            <person name="Ganbat S."/>
            <person name="Lee S.-J."/>
        </authorList>
    </citation>
    <scope>NUCLEOTIDE SEQUENCE</scope>
    <source>
        <strain evidence="3">SMD15-11</strain>
    </source>
</reference>
<name>A0AB39UUC9_9GAMM</name>
<dbReference type="Gene3D" id="1.10.10.60">
    <property type="entry name" value="Homeodomain-like"/>
    <property type="match status" value="1"/>
</dbReference>
<dbReference type="PANTHER" id="PTHR47894">
    <property type="entry name" value="HTH-TYPE TRANSCRIPTIONAL REGULATOR GADX"/>
    <property type="match status" value="1"/>
</dbReference>
<dbReference type="GO" id="GO:0005829">
    <property type="term" value="C:cytosol"/>
    <property type="evidence" value="ECO:0007669"/>
    <property type="project" value="TreeGrafter"/>
</dbReference>
<dbReference type="Pfam" id="PF12625">
    <property type="entry name" value="Arabinose_bd"/>
    <property type="match status" value="1"/>
</dbReference>
<feature type="domain" description="HTH araC/xylS-type" evidence="2">
    <location>
        <begin position="236"/>
        <end position="325"/>
    </location>
</feature>
<dbReference type="KEGG" id="tcd:AAIA72_12450"/>
<dbReference type="Pfam" id="PF12833">
    <property type="entry name" value="HTH_18"/>
    <property type="match status" value="1"/>
</dbReference>
<dbReference type="RefSeq" id="WP_369600641.1">
    <property type="nucleotide sequence ID" value="NZ_CP154858.1"/>
</dbReference>
<evidence type="ECO:0000256" key="1">
    <source>
        <dbReference type="ARBA" id="ARBA00023125"/>
    </source>
</evidence>
<dbReference type="EMBL" id="CP154858">
    <property type="protein sequence ID" value="XDT71614.1"/>
    <property type="molecule type" value="Genomic_DNA"/>
</dbReference>
<dbReference type="GO" id="GO:0003700">
    <property type="term" value="F:DNA-binding transcription factor activity"/>
    <property type="evidence" value="ECO:0007669"/>
    <property type="project" value="InterPro"/>
</dbReference>
<dbReference type="SMART" id="SM00342">
    <property type="entry name" value="HTH_ARAC"/>
    <property type="match status" value="1"/>
</dbReference>
<gene>
    <name evidence="3" type="ORF">AAIA72_12450</name>
</gene>